<geneLocation type="plasmid" evidence="5">
    <name>prb98</name>
</geneLocation>
<dbReference type="Proteomes" id="UP000245711">
    <property type="component" value="Plasmid pRB98"/>
</dbReference>
<evidence type="ECO:0000313" key="5">
    <source>
        <dbReference type="Proteomes" id="UP000245711"/>
    </source>
</evidence>
<keyword evidence="4" id="KW-0614">Plasmid</keyword>
<dbReference type="KEGG" id="roz:CBI38_32925"/>
<dbReference type="AlphaFoldDB" id="A0A2S2C5U3"/>
<dbReference type="GO" id="GO:0016491">
    <property type="term" value="F:oxidoreductase activity"/>
    <property type="evidence" value="ECO:0007669"/>
    <property type="project" value="UniProtKB-KW"/>
</dbReference>
<evidence type="ECO:0000256" key="1">
    <source>
        <dbReference type="ARBA" id="ARBA00006484"/>
    </source>
</evidence>
<dbReference type="PRINTS" id="PR00081">
    <property type="entry name" value="GDHRDH"/>
</dbReference>
<dbReference type="PANTHER" id="PTHR45024:SF2">
    <property type="entry name" value="SCP2 DOMAIN-CONTAINING PROTEIN"/>
    <property type="match status" value="1"/>
</dbReference>
<dbReference type="Gene3D" id="3.40.50.720">
    <property type="entry name" value="NAD(P)-binding Rossmann-like Domain"/>
    <property type="match status" value="1"/>
</dbReference>
<organism evidence="4 5">
    <name type="scientific">Rhodococcus oxybenzonivorans</name>
    <dbReference type="NCBI Taxonomy" id="1990687"/>
    <lineage>
        <taxon>Bacteria</taxon>
        <taxon>Bacillati</taxon>
        <taxon>Actinomycetota</taxon>
        <taxon>Actinomycetes</taxon>
        <taxon>Mycobacteriales</taxon>
        <taxon>Nocardiaceae</taxon>
        <taxon>Rhodococcus</taxon>
    </lineage>
</organism>
<comment type="similarity">
    <text evidence="1 3">Belongs to the short-chain dehydrogenases/reductases (SDR) family.</text>
</comment>
<protein>
    <recommendedName>
        <fullName evidence="6">Short-chain dehydrogenase</fullName>
    </recommendedName>
</protein>
<dbReference type="InterPro" id="IPR036291">
    <property type="entry name" value="NAD(P)-bd_dom_sf"/>
</dbReference>
<dbReference type="OrthoDB" id="9808187at2"/>
<name>A0A2S2C5U3_9NOCA</name>
<dbReference type="PROSITE" id="PS00061">
    <property type="entry name" value="ADH_SHORT"/>
    <property type="match status" value="1"/>
</dbReference>
<dbReference type="PANTHER" id="PTHR45024">
    <property type="entry name" value="DEHYDROGENASES, SHORT CHAIN"/>
    <property type="match status" value="1"/>
</dbReference>
<dbReference type="EMBL" id="CP021355">
    <property type="protein sequence ID" value="AWK76271.1"/>
    <property type="molecule type" value="Genomic_DNA"/>
</dbReference>
<dbReference type="InterPro" id="IPR002347">
    <property type="entry name" value="SDR_fam"/>
</dbReference>
<dbReference type="InterPro" id="IPR051687">
    <property type="entry name" value="Peroxisomal_Beta-Oxidation"/>
</dbReference>
<evidence type="ECO:0000313" key="4">
    <source>
        <dbReference type="EMBL" id="AWK76271.1"/>
    </source>
</evidence>
<accession>A0A2S2C5U3</accession>
<evidence type="ECO:0000256" key="3">
    <source>
        <dbReference type="RuleBase" id="RU000363"/>
    </source>
</evidence>
<proteinExistence type="inferred from homology"/>
<dbReference type="RefSeq" id="WP_109335735.1">
    <property type="nucleotide sequence ID" value="NZ_CP021355.1"/>
</dbReference>
<evidence type="ECO:0008006" key="6">
    <source>
        <dbReference type="Google" id="ProtNLM"/>
    </source>
</evidence>
<dbReference type="PRINTS" id="PR00080">
    <property type="entry name" value="SDRFAMILY"/>
</dbReference>
<dbReference type="SUPFAM" id="SSF51735">
    <property type="entry name" value="NAD(P)-binding Rossmann-fold domains"/>
    <property type="match status" value="1"/>
</dbReference>
<dbReference type="Pfam" id="PF00106">
    <property type="entry name" value="adh_short"/>
    <property type="match status" value="1"/>
</dbReference>
<dbReference type="InterPro" id="IPR020904">
    <property type="entry name" value="Sc_DH/Rdtase_CS"/>
</dbReference>
<sequence>MTAQLDFGGRVAIVTGAGKGMGRAHARMLASRGARVVVNDIVAADADMTVTEIGGDAIADHSDVALDATSVVDAAIGAFGQLDIIVNNAAIIRAGQFAEQDPDEWWRVFDVSLRGTVEVTRASWPHLVASGTGRVINVASSGMLANSGLSAYGAAKGAIWALGNILGAEGAEVGVQVSTLLPTAWTPMVESVQTDPDVVETMRTKLTPEQVAAFVAFLAHQDTTLTADTFNVGGDRVFRMALAGLPAVSPKAATPEGWAEVSAALARDSDQLTPYRTTLSLFVDKLVAANPGLAACFGAKLPTDLAV</sequence>
<keyword evidence="2" id="KW-0560">Oxidoreductase</keyword>
<gene>
    <name evidence="4" type="ORF">CBI38_32925</name>
</gene>
<evidence type="ECO:0000256" key="2">
    <source>
        <dbReference type="ARBA" id="ARBA00023002"/>
    </source>
</evidence>
<reference evidence="4 5" key="1">
    <citation type="submission" date="2017-05" db="EMBL/GenBank/DDBJ databases">
        <title>Isolation of Rhodococcus sp. S2-17 biodegrading of BP-3.</title>
        <authorList>
            <person name="Lee Y."/>
            <person name="Kim K.H."/>
            <person name="Chun B.H."/>
            <person name="Jung H.S."/>
            <person name="Jeon C.O."/>
        </authorList>
    </citation>
    <scope>NUCLEOTIDE SEQUENCE [LARGE SCALE GENOMIC DNA]</scope>
    <source>
        <strain evidence="4 5">S2-17</strain>
        <plasmid evidence="5">prb98</plasmid>
    </source>
</reference>
<keyword evidence="5" id="KW-1185">Reference proteome</keyword>